<comment type="pathway">
    <text evidence="2">Amino-acid biosynthesis; L-cysteine biosynthesis; L-cysteine from L-homocysteine and L-serine: step 1/2.</text>
</comment>
<feature type="domain" description="Tryptophan synthase beta chain-like PALP" evidence="8">
    <location>
        <begin position="46"/>
        <end position="289"/>
    </location>
</feature>
<dbReference type="InterPro" id="IPR036052">
    <property type="entry name" value="TrpB-like_PALP_sf"/>
</dbReference>
<sequence>MRLQAQAGWVIGWVVVRSLALYRALFPPESPWAGSLLQFDGCRADGVIKPGDTLIEASSGNTGIAIALMAAIKGYKCIITLSEKMSLEKEQILHALGARVVRTPAGVPIDSPDSIISVAKRLRNEIPRSFILDQYTNPANPAAHEFGTAEEIWHQTQGKVDAVISGAGTGGTVTGIAKGMKKHNPDVFLVGVDPVGSILAIPERLNETKGEYKVEGIGYDFLPDVLDQTAPDLWVKTTDKDSFKLARRLVREEGLLCGGSAGATVAALVQFMEQRPEFNKEEKLIVLILADGLRNYLTKFADDNWMKQNGYAVDAGA</sequence>
<dbReference type="GO" id="GO:0006534">
    <property type="term" value="P:cysteine metabolic process"/>
    <property type="evidence" value="ECO:0007669"/>
    <property type="project" value="UniProtKB-ARBA"/>
</dbReference>
<evidence type="ECO:0000256" key="2">
    <source>
        <dbReference type="ARBA" id="ARBA00005003"/>
    </source>
</evidence>
<dbReference type="SUPFAM" id="SSF53686">
    <property type="entry name" value="Tryptophan synthase beta subunit-like PLP-dependent enzymes"/>
    <property type="match status" value="1"/>
</dbReference>
<dbReference type="Gene3D" id="3.40.50.1100">
    <property type="match status" value="2"/>
</dbReference>
<evidence type="ECO:0000256" key="7">
    <source>
        <dbReference type="SAM" id="SignalP"/>
    </source>
</evidence>
<dbReference type="InterPro" id="IPR050214">
    <property type="entry name" value="Cys_Synth/Cystath_Beta-Synth"/>
</dbReference>
<dbReference type="FunFam" id="3.40.50.1100:FF:000118">
    <property type="entry name" value="Related to CYS4-cystathionine beta-synthase"/>
    <property type="match status" value="1"/>
</dbReference>
<feature type="chain" id="PRO_5005308261" description="cystathionine beta-synthase" evidence="7">
    <location>
        <begin position="21"/>
        <end position="317"/>
    </location>
</feature>
<organism evidence="9 10">
    <name type="scientific">Coccidioides immitis H538.4</name>
    <dbReference type="NCBI Taxonomy" id="396776"/>
    <lineage>
        <taxon>Eukaryota</taxon>
        <taxon>Fungi</taxon>
        <taxon>Dikarya</taxon>
        <taxon>Ascomycota</taxon>
        <taxon>Pezizomycotina</taxon>
        <taxon>Eurotiomycetes</taxon>
        <taxon>Eurotiomycetidae</taxon>
        <taxon>Onygenales</taxon>
        <taxon>Onygenaceae</taxon>
        <taxon>Coccidioides</taxon>
    </lineage>
</organism>
<dbReference type="AlphaFoldDB" id="A0A0J8RSU0"/>
<keyword evidence="7" id="KW-0732">Signal</keyword>
<comment type="similarity">
    <text evidence="3">Belongs to the cysteine synthase/cystathionine beta-synthase family.</text>
</comment>
<evidence type="ECO:0000256" key="3">
    <source>
        <dbReference type="ARBA" id="ARBA00007103"/>
    </source>
</evidence>
<dbReference type="Proteomes" id="UP000054563">
    <property type="component" value="Unassembled WGS sequence"/>
</dbReference>
<accession>A0A0J8RSU0</accession>
<dbReference type="Pfam" id="PF00291">
    <property type="entry name" value="PALP"/>
    <property type="match status" value="1"/>
</dbReference>
<dbReference type="CDD" id="cd01561">
    <property type="entry name" value="CBS_like"/>
    <property type="match status" value="1"/>
</dbReference>
<dbReference type="InterPro" id="IPR001926">
    <property type="entry name" value="TrpB-like_PALP"/>
</dbReference>
<dbReference type="FunFam" id="3.40.50.1100:FF:000003">
    <property type="entry name" value="Cystathionine beta-synthase"/>
    <property type="match status" value="1"/>
</dbReference>
<dbReference type="GO" id="GO:0044272">
    <property type="term" value="P:sulfur compound biosynthetic process"/>
    <property type="evidence" value="ECO:0007669"/>
    <property type="project" value="UniProtKB-ARBA"/>
</dbReference>
<dbReference type="PANTHER" id="PTHR10314">
    <property type="entry name" value="CYSTATHIONINE BETA-SYNTHASE"/>
    <property type="match status" value="1"/>
</dbReference>
<evidence type="ECO:0000256" key="5">
    <source>
        <dbReference type="ARBA" id="ARBA00022898"/>
    </source>
</evidence>
<evidence type="ECO:0000256" key="1">
    <source>
        <dbReference type="ARBA" id="ARBA00001933"/>
    </source>
</evidence>
<dbReference type="STRING" id="396776.A0A0J8RSU0"/>
<dbReference type="EMBL" id="DS016995">
    <property type="protein sequence ID" value="KMU87029.1"/>
    <property type="molecule type" value="Genomic_DNA"/>
</dbReference>
<evidence type="ECO:0000259" key="8">
    <source>
        <dbReference type="Pfam" id="PF00291"/>
    </source>
</evidence>
<evidence type="ECO:0000313" key="9">
    <source>
        <dbReference type="EMBL" id="KMU87029.1"/>
    </source>
</evidence>
<gene>
    <name evidence="9" type="ORF">CIHG_04969</name>
</gene>
<keyword evidence="5" id="KW-0663">Pyridoxal phosphate</keyword>
<dbReference type="GO" id="GO:0009069">
    <property type="term" value="P:serine family amino acid metabolic process"/>
    <property type="evidence" value="ECO:0007669"/>
    <property type="project" value="UniProtKB-ARBA"/>
</dbReference>
<evidence type="ECO:0000256" key="4">
    <source>
        <dbReference type="ARBA" id="ARBA00012041"/>
    </source>
</evidence>
<dbReference type="GO" id="GO:0004122">
    <property type="term" value="F:cystathionine beta-synthase activity"/>
    <property type="evidence" value="ECO:0007669"/>
    <property type="project" value="UniProtKB-EC"/>
</dbReference>
<dbReference type="EC" id="4.2.1.22" evidence="4"/>
<protein>
    <recommendedName>
        <fullName evidence="4">cystathionine beta-synthase</fullName>
        <ecNumber evidence="4">4.2.1.22</ecNumber>
    </recommendedName>
</protein>
<dbReference type="VEuPathDB" id="FungiDB:CIHG_04969"/>
<name>A0A0J8RSU0_COCIT</name>
<evidence type="ECO:0000256" key="6">
    <source>
        <dbReference type="ARBA" id="ARBA00047490"/>
    </source>
</evidence>
<comment type="catalytic activity">
    <reaction evidence="6">
        <text>L-homocysteine + L-serine = L,L-cystathionine + H2O</text>
        <dbReference type="Rhea" id="RHEA:10112"/>
        <dbReference type="ChEBI" id="CHEBI:15377"/>
        <dbReference type="ChEBI" id="CHEBI:33384"/>
        <dbReference type="ChEBI" id="CHEBI:58161"/>
        <dbReference type="ChEBI" id="CHEBI:58199"/>
        <dbReference type="EC" id="4.2.1.22"/>
    </reaction>
</comment>
<proteinExistence type="inferred from homology"/>
<feature type="signal peptide" evidence="7">
    <location>
        <begin position="1"/>
        <end position="20"/>
    </location>
</feature>
<comment type="cofactor">
    <cofactor evidence="1">
        <name>pyridoxal 5'-phosphate</name>
        <dbReference type="ChEBI" id="CHEBI:597326"/>
    </cofactor>
</comment>
<reference evidence="10" key="1">
    <citation type="journal article" date="2010" name="Genome Res.">
        <title>Population genomic sequencing of Coccidioides fungi reveals recent hybridization and transposon control.</title>
        <authorList>
            <person name="Neafsey D.E."/>
            <person name="Barker B.M."/>
            <person name="Sharpton T.J."/>
            <person name="Stajich J.E."/>
            <person name="Park D.J."/>
            <person name="Whiston E."/>
            <person name="Hung C.-Y."/>
            <person name="McMahan C."/>
            <person name="White J."/>
            <person name="Sykes S."/>
            <person name="Heiman D."/>
            <person name="Young S."/>
            <person name="Zeng Q."/>
            <person name="Abouelleil A."/>
            <person name="Aftuck L."/>
            <person name="Bessette D."/>
            <person name="Brown A."/>
            <person name="FitzGerald M."/>
            <person name="Lui A."/>
            <person name="Macdonald J.P."/>
            <person name="Priest M."/>
            <person name="Orbach M.J."/>
            <person name="Galgiani J.N."/>
            <person name="Kirkland T.N."/>
            <person name="Cole G.T."/>
            <person name="Birren B.W."/>
            <person name="Henn M.R."/>
            <person name="Taylor J.W."/>
            <person name="Rounsley S.D."/>
        </authorList>
    </citation>
    <scope>NUCLEOTIDE SEQUENCE [LARGE SCALE GENOMIC DNA]</scope>
    <source>
        <strain evidence="10">H538.4</strain>
    </source>
</reference>
<evidence type="ECO:0000313" key="10">
    <source>
        <dbReference type="Proteomes" id="UP000054563"/>
    </source>
</evidence>
<dbReference type="eggNOG" id="KOG1252">
    <property type="taxonomic scope" value="Eukaryota"/>
</dbReference>